<feature type="transmembrane region" description="Helical" evidence="7">
    <location>
        <begin position="34"/>
        <end position="56"/>
    </location>
</feature>
<comment type="subcellular location">
    <subcellularLocation>
        <location evidence="1 7">Cell membrane</location>
        <topology evidence="1 7">Multi-pass membrane protein</topology>
    </subcellularLocation>
</comment>
<organism evidence="10 11">
    <name type="scientific">Nonomuraea maheshkhaliensis</name>
    <dbReference type="NCBI Taxonomy" id="419590"/>
    <lineage>
        <taxon>Bacteria</taxon>
        <taxon>Bacillati</taxon>
        <taxon>Actinomycetota</taxon>
        <taxon>Actinomycetes</taxon>
        <taxon>Streptosporangiales</taxon>
        <taxon>Streptosporangiaceae</taxon>
        <taxon>Nonomuraea</taxon>
    </lineage>
</organism>
<evidence type="ECO:0000313" key="11">
    <source>
        <dbReference type="Proteomes" id="UP001500064"/>
    </source>
</evidence>
<dbReference type="CDD" id="cd06261">
    <property type="entry name" value="TM_PBP2"/>
    <property type="match status" value="1"/>
</dbReference>
<keyword evidence="2 7" id="KW-0813">Transport</keyword>
<dbReference type="InterPro" id="IPR000515">
    <property type="entry name" value="MetI-like"/>
</dbReference>
<evidence type="ECO:0000256" key="4">
    <source>
        <dbReference type="ARBA" id="ARBA00022692"/>
    </source>
</evidence>
<dbReference type="InterPro" id="IPR035906">
    <property type="entry name" value="MetI-like_sf"/>
</dbReference>
<keyword evidence="11" id="KW-1185">Reference proteome</keyword>
<dbReference type="PANTHER" id="PTHR32243">
    <property type="entry name" value="MALTOSE TRANSPORT SYSTEM PERMEASE-RELATED"/>
    <property type="match status" value="1"/>
</dbReference>
<evidence type="ECO:0000256" key="5">
    <source>
        <dbReference type="ARBA" id="ARBA00022989"/>
    </source>
</evidence>
<dbReference type="EMBL" id="BAAAMU010000010">
    <property type="protein sequence ID" value="GAA1623186.1"/>
    <property type="molecule type" value="Genomic_DNA"/>
</dbReference>
<evidence type="ECO:0000313" key="10">
    <source>
        <dbReference type="EMBL" id="GAA1623186.1"/>
    </source>
</evidence>
<accession>A0ABN2EZ51</accession>
<keyword evidence="6 7" id="KW-0472">Membrane</keyword>
<keyword evidence="3" id="KW-1003">Cell membrane</keyword>
<evidence type="ECO:0000256" key="8">
    <source>
        <dbReference type="SAM" id="MobiDB-lite"/>
    </source>
</evidence>
<evidence type="ECO:0000256" key="6">
    <source>
        <dbReference type="ARBA" id="ARBA00023136"/>
    </source>
</evidence>
<evidence type="ECO:0000256" key="7">
    <source>
        <dbReference type="RuleBase" id="RU363032"/>
    </source>
</evidence>
<feature type="region of interest" description="Disordered" evidence="8">
    <location>
        <begin position="1"/>
        <end position="23"/>
    </location>
</feature>
<dbReference type="RefSeq" id="WP_346103330.1">
    <property type="nucleotide sequence ID" value="NZ_BAAAMU010000010.1"/>
</dbReference>
<dbReference type="PROSITE" id="PS50928">
    <property type="entry name" value="ABC_TM1"/>
    <property type="match status" value="1"/>
</dbReference>
<evidence type="ECO:0000256" key="3">
    <source>
        <dbReference type="ARBA" id="ARBA00022475"/>
    </source>
</evidence>
<evidence type="ECO:0000256" key="2">
    <source>
        <dbReference type="ARBA" id="ARBA00022448"/>
    </source>
</evidence>
<feature type="transmembrane region" description="Helical" evidence="7">
    <location>
        <begin position="128"/>
        <end position="148"/>
    </location>
</feature>
<gene>
    <name evidence="10" type="ORF">GCM10009733_019820</name>
</gene>
<dbReference type="SUPFAM" id="SSF161098">
    <property type="entry name" value="MetI-like"/>
    <property type="match status" value="1"/>
</dbReference>
<feature type="transmembrane region" description="Helical" evidence="7">
    <location>
        <begin position="160"/>
        <end position="183"/>
    </location>
</feature>
<dbReference type="PANTHER" id="PTHR32243:SF18">
    <property type="entry name" value="INNER MEMBRANE ABC TRANSPORTER PERMEASE PROTEIN YCJP"/>
    <property type="match status" value="1"/>
</dbReference>
<feature type="transmembrane region" description="Helical" evidence="7">
    <location>
        <begin position="92"/>
        <end position="116"/>
    </location>
</feature>
<comment type="similarity">
    <text evidence="7">Belongs to the binding-protein-dependent transport system permease family.</text>
</comment>
<feature type="transmembrane region" description="Helical" evidence="7">
    <location>
        <begin position="265"/>
        <end position="283"/>
    </location>
</feature>
<reference evidence="10 11" key="1">
    <citation type="journal article" date="2019" name="Int. J. Syst. Evol. Microbiol.">
        <title>The Global Catalogue of Microorganisms (GCM) 10K type strain sequencing project: providing services to taxonomists for standard genome sequencing and annotation.</title>
        <authorList>
            <consortium name="The Broad Institute Genomics Platform"/>
            <consortium name="The Broad Institute Genome Sequencing Center for Infectious Disease"/>
            <person name="Wu L."/>
            <person name="Ma J."/>
        </authorList>
    </citation>
    <scope>NUCLEOTIDE SEQUENCE [LARGE SCALE GENOMIC DNA]</scope>
    <source>
        <strain evidence="10 11">JCM 13929</strain>
    </source>
</reference>
<protein>
    <submittedName>
        <fullName evidence="10">Carbohydrate ABC transporter permease</fullName>
    </submittedName>
</protein>
<proteinExistence type="inferred from homology"/>
<dbReference type="Pfam" id="PF00528">
    <property type="entry name" value="BPD_transp_1"/>
    <property type="match status" value="1"/>
</dbReference>
<keyword evidence="5 7" id="KW-1133">Transmembrane helix</keyword>
<dbReference type="Proteomes" id="UP001500064">
    <property type="component" value="Unassembled WGS sequence"/>
</dbReference>
<name>A0ABN2EZ51_9ACTN</name>
<comment type="caution">
    <text evidence="10">The sequence shown here is derived from an EMBL/GenBank/DDBJ whole genome shotgun (WGS) entry which is preliminary data.</text>
</comment>
<keyword evidence="4 7" id="KW-0812">Transmembrane</keyword>
<dbReference type="InterPro" id="IPR050901">
    <property type="entry name" value="BP-dep_ABC_trans_perm"/>
</dbReference>
<sequence length="297" mass="32438">MAVKTAPSQARPHHHARAGRGGGVAGAMPKVKTVLVAGTAYVVSLLFLFPYVVMLLTSLRSQDSLREVTFWPREWIWSNLADFWGTGLAVNLWVTIKVAAGSTVLVLLVALPAAYYSARHQFKGRMAFLVLVLITQMFQPTAMVVGIYREFFQFGLVDSIWALILVNGGFNLAFAVWILNAYFASIPRELEEAAFIDGNGRFGALFRITLPLAMPGVITALIFTFIAAWNEFVVALTLTTTTANQPLPVALNSFIGQYQVDWQNLFAGSVIATIPVIILFALIERKVVGGLTAGSIK</sequence>
<evidence type="ECO:0000259" key="9">
    <source>
        <dbReference type="PROSITE" id="PS50928"/>
    </source>
</evidence>
<feature type="domain" description="ABC transmembrane type-1" evidence="9">
    <location>
        <begin position="92"/>
        <end position="283"/>
    </location>
</feature>
<feature type="transmembrane region" description="Helical" evidence="7">
    <location>
        <begin position="204"/>
        <end position="229"/>
    </location>
</feature>
<evidence type="ECO:0000256" key="1">
    <source>
        <dbReference type="ARBA" id="ARBA00004651"/>
    </source>
</evidence>
<dbReference type="Gene3D" id="1.10.3720.10">
    <property type="entry name" value="MetI-like"/>
    <property type="match status" value="1"/>
</dbReference>